<dbReference type="EMBL" id="OCST01000002">
    <property type="protein sequence ID" value="SOE60367.1"/>
    <property type="molecule type" value="Genomic_DNA"/>
</dbReference>
<feature type="transmembrane region" description="Helical" evidence="1">
    <location>
        <begin position="6"/>
        <end position="27"/>
    </location>
</feature>
<dbReference type="InterPro" id="IPR036890">
    <property type="entry name" value="HATPase_C_sf"/>
</dbReference>
<keyword evidence="3" id="KW-0808">Transferase</keyword>
<keyword evidence="4" id="KW-1185">Reference proteome</keyword>
<evidence type="ECO:0000313" key="3">
    <source>
        <dbReference type="EMBL" id="SOE60367.1"/>
    </source>
</evidence>
<dbReference type="SUPFAM" id="SSF55874">
    <property type="entry name" value="ATPase domain of HSP90 chaperone/DNA topoisomerase II/histidine kinase"/>
    <property type="match status" value="1"/>
</dbReference>
<dbReference type="Gene3D" id="3.30.565.10">
    <property type="entry name" value="Histidine kinase-like ATPase, C-terminal domain"/>
    <property type="match status" value="1"/>
</dbReference>
<accession>A0A2C8Z8Y5</accession>
<dbReference type="PANTHER" id="PTHR34220">
    <property type="entry name" value="SENSOR HISTIDINE KINASE YPDA"/>
    <property type="match status" value="1"/>
</dbReference>
<dbReference type="SMART" id="SM00387">
    <property type="entry name" value="HATPase_c"/>
    <property type="match status" value="1"/>
</dbReference>
<protein>
    <submittedName>
        <fullName evidence="3">Two-component system, LytT family, sensor kinase</fullName>
    </submittedName>
</protein>
<dbReference type="Pfam" id="PF06580">
    <property type="entry name" value="His_kinase"/>
    <property type="match status" value="1"/>
</dbReference>
<proteinExistence type="predicted"/>
<dbReference type="RefSeq" id="WP_097060220.1">
    <property type="nucleotide sequence ID" value="NZ_BMLC01000001.1"/>
</dbReference>
<keyword evidence="1" id="KW-1133">Transmembrane helix</keyword>
<evidence type="ECO:0000259" key="2">
    <source>
        <dbReference type="SMART" id="SM00387"/>
    </source>
</evidence>
<dbReference type="InterPro" id="IPR050640">
    <property type="entry name" value="Bact_2-comp_sensor_kinase"/>
</dbReference>
<dbReference type="OrthoDB" id="2514702at2"/>
<dbReference type="Proteomes" id="UP000219440">
    <property type="component" value="Unassembled WGS sequence"/>
</dbReference>
<evidence type="ECO:0000313" key="4">
    <source>
        <dbReference type="Proteomes" id="UP000219440"/>
    </source>
</evidence>
<dbReference type="GO" id="GO:0000155">
    <property type="term" value="F:phosphorelay sensor kinase activity"/>
    <property type="evidence" value="ECO:0007669"/>
    <property type="project" value="InterPro"/>
</dbReference>
<feature type="domain" description="Histidine kinase/HSP90-like ATPase" evidence="2">
    <location>
        <begin position="283"/>
        <end position="394"/>
    </location>
</feature>
<reference evidence="3 4" key="1">
    <citation type="submission" date="2017-09" db="EMBL/GenBank/DDBJ databases">
        <authorList>
            <person name="Ehlers B."/>
            <person name="Leendertz F.H."/>
        </authorList>
    </citation>
    <scope>NUCLEOTIDE SEQUENCE [LARGE SCALE GENOMIC DNA]</scope>
    <source>
        <strain evidence="3 4">CGMCC 1.05381</strain>
    </source>
</reference>
<keyword evidence="1" id="KW-0812">Transmembrane</keyword>
<evidence type="ECO:0000256" key="1">
    <source>
        <dbReference type="SAM" id="Phobius"/>
    </source>
</evidence>
<sequence>MGTSTLIAAIAGALVGGFLTLAVVAALRFARGSRELGSDGEQATYRTLHLASRAAENLRGGLADEGAVRAARHLRTLLACDILAIADARGAVAIDGPGESLREFVASVVAEPFDGARTRVLPVPVEARVTTPWAIAAPIIVDGAVAGVVIAFAASRHAPMVRATGEVAGWVTAQLRLGDLEASRTALAEAELRSLRSQISPHFIYNALNAIASFIITDPPTARELVIEFADFTRYSFRRAGDFTTVAEELRSIHSYLVLERARFGDRLEVMLRIAPETLSAVIPFLSIQPLVENSVRHGLEARERGGRITISAEEIGANVQIVVEDNGVGIDPDWLESHLGHSTGRRDDGGDDHVGLRNVDTRLRRMYGEEYGLVIETNIGAGTLIRMSVPRSQPMHDAEFTADSMTGPTP</sequence>
<dbReference type="GO" id="GO:0016020">
    <property type="term" value="C:membrane"/>
    <property type="evidence" value="ECO:0007669"/>
    <property type="project" value="InterPro"/>
</dbReference>
<gene>
    <name evidence="3" type="ORF">SAMN06296378_1087</name>
</gene>
<keyword evidence="1" id="KW-0472">Membrane</keyword>
<dbReference type="PANTHER" id="PTHR34220:SF7">
    <property type="entry name" value="SENSOR HISTIDINE KINASE YPDA"/>
    <property type="match status" value="1"/>
</dbReference>
<keyword evidence="3" id="KW-0418">Kinase</keyword>
<dbReference type="AlphaFoldDB" id="A0A2C8Z8Y5"/>
<dbReference type="InterPro" id="IPR003594">
    <property type="entry name" value="HATPase_dom"/>
</dbReference>
<dbReference type="InterPro" id="IPR010559">
    <property type="entry name" value="Sig_transdc_His_kin_internal"/>
</dbReference>
<dbReference type="Pfam" id="PF02518">
    <property type="entry name" value="HATPase_c"/>
    <property type="match status" value="1"/>
</dbReference>
<name>A0A2C8Z8Y5_9MICO</name>
<organism evidence="3 4">
    <name type="scientific">Salinibacterium xinjiangense</name>
    <dbReference type="NCBI Taxonomy" id="386302"/>
    <lineage>
        <taxon>Bacteria</taxon>
        <taxon>Bacillati</taxon>
        <taxon>Actinomycetota</taxon>
        <taxon>Actinomycetes</taxon>
        <taxon>Micrococcales</taxon>
        <taxon>Microbacteriaceae</taxon>
        <taxon>Salinibacterium</taxon>
    </lineage>
</organism>